<evidence type="ECO:0000256" key="6">
    <source>
        <dbReference type="ARBA" id="ARBA00022592"/>
    </source>
</evidence>
<organism evidence="10 11">
    <name type="scientific">Allorhodopirellula heiligendammensis</name>
    <dbReference type="NCBI Taxonomy" id="2714739"/>
    <lineage>
        <taxon>Bacteria</taxon>
        <taxon>Pseudomonadati</taxon>
        <taxon>Planctomycetota</taxon>
        <taxon>Planctomycetia</taxon>
        <taxon>Pirellulales</taxon>
        <taxon>Pirellulaceae</taxon>
        <taxon>Allorhodopirellula</taxon>
    </lineage>
</organism>
<protein>
    <recommendedName>
        <fullName evidence="8">Phosphate-specific transport system accessory protein PhoU</fullName>
    </recommendedName>
</protein>
<evidence type="ECO:0000313" key="11">
    <source>
        <dbReference type="Proteomes" id="UP000319908"/>
    </source>
</evidence>
<dbReference type="InterPro" id="IPR026022">
    <property type="entry name" value="PhoU_dom"/>
</dbReference>
<evidence type="ECO:0000256" key="2">
    <source>
        <dbReference type="ARBA" id="ARBA00008107"/>
    </source>
</evidence>
<dbReference type="PIRSF" id="PIRSF003107">
    <property type="entry name" value="PhoU"/>
    <property type="match status" value="1"/>
</dbReference>
<keyword evidence="4 8" id="KW-0813">Transport</keyword>
<dbReference type="GO" id="GO:0030643">
    <property type="term" value="P:intracellular phosphate ion homeostasis"/>
    <property type="evidence" value="ECO:0007669"/>
    <property type="project" value="InterPro"/>
</dbReference>
<dbReference type="Pfam" id="PF01895">
    <property type="entry name" value="PhoU"/>
    <property type="match status" value="2"/>
</dbReference>
<dbReference type="AlphaFoldDB" id="A0A5C6C0Y9"/>
<accession>A0A5C6C0Y9</accession>
<dbReference type="EMBL" id="SJPU01000001">
    <property type="protein sequence ID" value="TWU18220.1"/>
    <property type="molecule type" value="Genomic_DNA"/>
</dbReference>
<keyword evidence="5 8" id="KW-0963">Cytoplasm</keyword>
<dbReference type="SUPFAM" id="SSF109755">
    <property type="entry name" value="PhoU-like"/>
    <property type="match status" value="1"/>
</dbReference>
<dbReference type="NCBIfam" id="TIGR02135">
    <property type="entry name" value="phoU_full"/>
    <property type="match status" value="1"/>
</dbReference>
<evidence type="ECO:0000313" key="10">
    <source>
        <dbReference type="EMBL" id="TWU18220.1"/>
    </source>
</evidence>
<comment type="similarity">
    <text evidence="2 8">Belongs to the PhoU family.</text>
</comment>
<evidence type="ECO:0000256" key="4">
    <source>
        <dbReference type="ARBA" id="ARBA00022448"/>
    </source>
</evidence>
<evidence type="ECO:0000256" key="8">
    <source>
        <dbReference type="PIRNR" id="PIRNR003107"/>
    </source>
</evidence>
<dbReference type="InterPro" id="IPR038078">
    <property type="entry name" value="PhoU-like_sf"/>
</dbReference>
<feature type="domain" description="PhoU" evidence="9">
    <location>
        <begin position="122"/>
        <end position="203"/>
    </location>
</feature>
<dbReference type="PANTHER" id="PTHR42930:SF3">
    <property type="entry name" value="PHOSPHATE-SPECIFIC TRANSPORT SYSTEM ACCESSORY PROTEIN PHOU"/>
    <property type="match status" value="1"/>
</dbReference>
<evidence type="ECO:0000256" key="7">
    <source>
        <dbReference type="ARBA" id="ARBA00056181"/>
    </source>
</evidence>
<proteinExistence type="inferred from homology"/>
<dbReference type="OrthoDB" id="9814256at2"/>
<feature type="domain" description="PhoU" evidence="9">
    <location>
        <begin position="17"/>
        <end position="103"/>
    </location>
</feature>
<dbReference type="GO" id="GO:0045936">
    <property type="term" value="P:negative regulation of phosphate metabolic process"/>
    <property type="evidence" value="ECO:0007669"/>
    <property type="project" value="InterPro"/>
</dbReference>
<evidence type="ECO:0000256" key="3">
    <source>
        <dbReference type="ARBA" id="ARBA00011738"/>
    </source>
</evidence>
<dbReference type="RefSeq" id="WP_146405328.1">
    <property type="nucleotide sequence ID" value="NZ_SJPU01000001.1"/>
</dbReference>
<dbReference type="FunFam" id="1.20.58.220:FF:000004">
    <property type="entry name" value="Phosphate-specific transport system accessory protein PhoU"/>
    <property type="match status" value="1"/>
</dbReference>
<sequence length="216" mass="24428">MTKHLDRDMDRLHRDILSLCTIVEDMIGMAAMALRDGRLELCDQVTAEDDTVDRYEVAIEEECLKMLALHHPVAMDLRRIATVVKVNNDLERIADLAVNIADRARGVREYPEFPIPKGVEPMVAHVRSMVRGALDAFVHLDTAAAREVIQRDNIVDELNEHLIELLQQTMQAKSAFVIPALHCFSAIRHLARIGDHATNIAEDAIYLVDGEIIRHR</sequence>
<dbReference type="Gene3D" id="1.20.58.220">
    <property type="entry name" value="Phosphate transport system protein phou homolog 2, domain 2"/>
    <property type="match status" value="1"/>
</dbReference>
<dbReference type="GO" id="GO:0005737">
    <property type="term" value="C:cytoplasm"/>
    <property type="evidence" value="ECO:0007669"/>
    <property type="project" value="UniProtKB-SubCell"/>
</dbReference>
<evidence type="ECO:0000259" key="9">
    <source>
        <dbReference type="Pfam" id="PF01895"/>
    </source>
</evidence>
<comment type="caution">
    <text evidence="10">The sequence shown here is derived from an EMBL/GenBank/DDBJ whole genome shotgun (WGS) entry which is preliminary data.</text>
</comment>
<evidence type="ECO:0000256" key="5">
    <source>
        <dbReference type="ARBA" id="ARBA00022490"/>
    </source>
</evidence>
<dbReference type="GO" id="GO:0006817">
    <property type="term" value="P:phosphate ion transport"/>
    <property type="evidence" value="ECO:0007669"/>
    <property type="project" value="UniProtKB-KW"/>
</dbReference>
<comment type="subcellular location">
    <subcellularLocation>
        <location evidence="1 8">Cytoplasm</location>
    </subcellularLocation>
</comment>
<gene>
    <name evidence="10" type="ORF">Poly21_03750</name>
</gene>
<keyword evidence="11" id="KW-1185">Reference proteome</keyword>
<keyword evidence="6 8" id="KW-0592">Phosphate transport</keyword>
<evidence type="ECO:0000256" key="1">
    <source>
        <dbReference type="ARBA" id="ARBA00004496"/>
    </source>
</evidence>
<comment type="subunit">
    <text evidence="3 8">Homodimer.</text>
</comment>
<dbReference type="PANTHER" id="PTHR42930">
    <property type="entry name" value="PHOSPHATE-SPECIFIC TRANSPORT SYSTEM ACCESSORY PROTEIN PHOU"/>
    <property type="match status" value="1"/>
</dbReference>
<dbReference type="Proteomes" id="UP000319908">
    <property type="component" value="Unassembled WGS sequence"/>
</dbReference>
<comment type="function">
    <text evidence="7 8">Plays a role in the regulation of phosphate uptake.</text>
</comment>
<reference evidence="10 11" key="1">
    <citation type="journal article" date="2020" name="Antonie Van Leeuwenhoek">
        <title>Rhodopirellula heiligendammensis sp. nov., Rhodopirellula pilleata sp. nov., and Rhodopirellula solitaria sp. nov. isolated from natural or artificial marine surfaces in Northern Germany and California, USA, and emended description of the genus Rhodopirellula.</title>
        <authorList>
            <person name="Kallscheuer N."/>
            <person name="Wiegand S."/>
            <person name="Jogler M."/>
            <person name="Boedeker C."/>
            <person name="Peeters S.H."/>
            <person name="Rast P."/>
            <person name="Heuer A."/>
            <person name="Jetten M.S.M."/>
            <person name="Rohde M."/>
            <person name="Jogler C."/>
        </authorList>
    </citation>
    <scope>NUCLEOTIDE SEQUENCE [LARGE SCALE GENOMIC DNA]</scope>
    <source>
        <strain evidence="10 11">Poly21</strain>
    </source>
</reference>
<dbReference type="InterPro" id="IPR028366">
    <property type="entry name" value="PhoU"/>
</dbReference>
<name>A0A5C6C0Y9_9BACT</name>